<dbReference type="GO" id="GO:0003824">
    <property type="term" value="F:catalytic activity"/>
    <property type="evidence" value="ECO:0007669"/>
    <property type="project" value="InterPro"/>
</dbReference>
<keyword evidence="3" id="KW-1185">Reference proteome</keyword>
<dbReference type="AlphaFoldDB" id="A0A3N2CZN7"/>
<dbReference type="EMBL" id="RKHO01000001">
    <property type="protein sequence ID" value="ROR92989.1"/>
    <property type="molecule type" value="Genomic_DNA"/>
</dbReference>
<comment type="caution">
    <text evidence="2">The sequence shown here is derived from an EMBL/GenBank/DDBJ whole genome shotgun (WGS) entry which is preliminary data.</text>
</comment>
<organism evidence="2 3">
    <name type="scientific">Nocardioides aurantiacus</name>
    <dbReference type="NCBI Taxonomy" id="86796"/>
    <lineage>
        <taxon>Bacteria</taxon>
        <taxon>Bacillati</taxon>
        <taxon>Actinomycetota</taxon>
        <taxon>Actinomycetes</taxon>
        <taxon>Propionibacteriales</taxon>
        <taxon>Nocardioidaceae</taxon>
        <taxon>Nocardioides</taxon>
    </lineage>
</organism>
<dbReference type="NCBIfam" id="NF005686">
    <property type="entry name" value="PRK07486.1"/>
    <property type="match status" value="1"/>
</dbReference>
<evidence type="ECO:0000313" key="2">
    <source>
        <dbReference type="EMBL" id="ROR92989.1"/>
    </source>
</evidence>
<dbReference type="PANTHER" id="PTHR11895">
    <property type="entry name" value="TRANSAMIDASE"/>
    <property type="match status" value="1"/>
</dbReference>
<reference evidence="2 3" key="1">
    <citation type="submission" date="2018-11" db="EMBL/GenBank/DDBJ databases">
        <title>Sequencing the genomes of 1000 actinobacteria strains.</title>
        <authorList>
            <person name="Klenk H.-P."/>
        </authorList>
    </citation>
    <scope>NUCLEOTIDE SEQUENCE [LARGE SCALE GENOMIC DNA]</scope>
    <source>
        <strain evidence="2 3">DSM 12652</strain>
    </source>
</reference>
<proteinExistence type="predicted"/>
<gene>
    <name evidence="2" type="ORF">EDD33_3894</name>
</gene>
<evidence type="ECO:0000313" key="3">
    <source>
        <dbReference type="Proteomes" id="UP000281738"/>
    </source>
</evidence>
<protein>
    <submittedName>
        <fullName evidence="2">Amidase</fullName>
    </submittedName>
</protein>
<dbReference type="InterPro" id="IPR036928">
    <property type="entry name" value="AS_sf"/>
</dbReference>
<sequence length="479" mass="50523">MNLADLSALDLSGAVGRREASCVEVMTDHLDRIDALDPVVHAVVARRPREELLAEAAAADAELAVGRPRGWLHGLPVAVKDLNDAAGLPTSRGFVADAPPATSDSLVAARLQAAGAIVVGKTNTPEFGLGSHTYNSVHGTTLNAWDQSRTAGGSSGGAAVAVALRMLPVADGSDFFGSLRNPTGWNDVYGLRPSLGRVPQVEGESWLSRGGVDGPVARTAADLAALHRTLAGPDARDPLGLGDPGAGPGRPVRVGWLGDLGGYLPMEAEVLEICHRALPSFGELGLEVVEAALPAHGRFGGPEDLWRTWLPWRHWLAGSALAPTYADPVLRARMKPEARFEVEGLLGDGDRPPLSAHEVMVASELRSDLFRAVLGLFDEVDLLVLPTAQVMPFDARLDWPREVAGVAMSSYHRWMEVSALGTLLGTPVLAMPAGFSAAGLPMGLQVIGRPRADDDLLALAAAWETVTDHHLRRPPLLGP</sequence>
<accession>A0A3N2CZN7</accession>
<dbReference type="Pfam" id="PF01425">
    <property type="entry name" value="Amidase"/>
    <property type="match status" value="1"/>
</dbReference>
<dbReference type="Proteomes" id="UP000281738">
    <property type="component" value="Unassembled WGS sequence"/>
</dbReference>
<feature type="domain" description="Amidase" evidence="1">
    <location>
        <begin position="25"/>
        <end position="457"/>
    </location>
</feature>
<dbReference type="InterPro" id="IPR000120">
    <property type="entry name" value="Amidase"/>
</dbReference>
<dbReference type="SUPFAM" id="SSF75304">
    <property type="entry name" value="Amidase signature (AS) enzymes"/>
    <property type="match status" value="1"/>
</dbReference>
<dbReference type="InterPro" id="IPR023631">
    <property type="entry name" value="Amidase_dom"/>
</dbReference>
<dbReference type="Gene3D" id="3.90.1300.10">
    <property type="entry name" value="Amidase signature (AS) domain"/>
    <property type="match status" value="1"/>
</dbReference>
<dbReference type="PANTHER" id="PTHR11895:SF76">
    <property type="entry name" value="INDOLEACETAMIDE HYDROLASE"/>
    <property type="match status" value="1"/>
</dbReference>
<dbReference type="OrthoDB" id="9811471at2"/>
<dbReference type="RefSeq" id="WP_123392711.1">
    <property type="nucleotide sequence ID" value="NZ_RKHO01000001.1"/>
</dbReference>
<evidence type="ECO:0000259" key="1">
    <source>
        <dbReference type="Pfam" id="PF01425"/>
    </source>
</evidence>
<name>A0A3N2CZN7_9ACTN</name>